<keyword evidence="6 9" id="KW-1133">Transmembrane helix</keyword>
<dbReference type="Pfam" id="PF04258">
    <property type="entry name" value="Peptidase_A22B"/>
    <property type="match status" value="1"/>
</dbReference>
<feature type="transmembrane region" description="Helical" evidence="9">
    <location>
        <begin position="32"/>
        <end position="51"/>
    </location>
</feature>
<protein>
    <recommendedName>
        <fullName evidence="12">Signal peptide peptidase</fullName>
    </recommendedName>
</protein>
<accession>A0A016WWU4</accession>
<keyword evidence="7 9" id="KW-0472">Membrane</keyword>
<evidence type="ECO:0000256" key="3">
    <source>
        <dbReference type="ARBA" id="ARBA00022692"/>
    </source>
</evidence>
<dbReference type="STRING" id="53326.A0A016WWU4"/>
<dbReference type="AlphaFoldDB" id="A0A016WWU4"/>
<dbReference type="EMBL" id="JARK01000071">
    <property type="protein sequence ID" value="EYC44135.1"/>
    <property type="molecule type" value="Genomic_DNA"/>
</dbReference>
<keyword evidence="11" id="KW-1185">Reference proteome</keyword>
<evidence type="ECO:0000256" key="7">
    <source>
        <dbReference type="ARBA" id="ARBA00023136"/>
    </source>
</evidence>
<dbReference type="OrthoDB" id="29661at2759"/>
<name>A0A016WWU4_9BILA</name>
<gene>
    <name evidence="10" type="primary">Acey_s0471.g2052</name>
    <name evidence="10" type="synonym">Acey-imp-2</name>
    <name evidence="10" type="ORF">Y032_0471g2052</name>
</gene>
<dbReference type="PANTHER" id="PTHR12174:SF23">
    <property type="entry name" value="MINOR HISTOCOMPATIBILITY ANTIGEN H13"/>
    <property type="match status" value="1"/>
</dbReference>
<sequence>MADPTTAAPNVPNTTANITFTFEEQAMASCSLYAMSLLCIIVGGIRSANFVKWQMSKKRLLEASISLSEAKKFPFTASVVLFSLYLFFKPNGREWLMGLGGTYLPEAYSAMVNKTLAKSEGPSLFNRVEQRMPENLRPYLEYVPSVTKDHVMKFLLVLLCYEGCVALAAILKPLFSFVLSRLPIGNRRPRLNLPYFLSLRQGKKEMEQGDIEDAKKNDFEYTFKIEVDTHDIVAISFCLLVGVAHIYRRHWITNNIIGIAFSIYGIENLHLSSFKAGSLLLAGLFIYDIFWVFATDVMTSVAKGIDAPILLQFPQDLLRHGWKAASKHSMLGLGDIVIPGIFIALLRRFDLRITEKDSKKKQGGRYFFSITIVAYAIGLLITMLVMHHFKAAQPALLYLVPCCLIVPLLLAVCTGEAKELWNYSEEHLTDKSETDKEKKKADDAKKTN</sequence>
<dbReference type="InterPro" id="IPR006639">
    <property type="entry name" value="Preselin/SPP"/>
</dbReference>
<organism evidence="10 11">
    <name type="scientific">Ancylostoma ceylanicum</name>
    <dbReference type="NCBI Taxonomy" id="53326"/>
    <lineage>
        <taxon>Eukaryota</taxon>
        <taxon>Metazoa</taxon>
        <taxon>Ecdysozoa</taxon>
        <taxon>Nematoda</taxon>
        <taxon>Chromadorea</taxon>
        <taxon>Rhabditida</taxon>
        <taxon>Rhabditina</taxon>
        <taxon>Rhabditomorpha</taxon>
        <taxon>Strongyloidea</taxon>
        <taxon>Ancylostomatidae</taxon>
        <taxon>Ancylostomatinae</taxon>
        <taxon>Ancylostoma</taxon>
    </lineage>
</organism>
<comment type="caution">
    <text evidence="10">The sequence shown here is derived from an EMBL/GenBank/DDBJ whole genome shotgun (WGS) entry which is preliminary data.</text>
</comment>
<dbReference type="PANTHER" id="PTHR12174">
    <property type="entry name" value="SIGNAL PEPTIDE PEPTIDASE"/>
    <property type="match status" value="1"/>
</dbReference>
<dbReference type="Proteomes" id="UP000024635">
    <property type="component" value="Unassembled WGS sequence"/>
</dbReference>
<evidence type="ECO:0000256" key="5">
    <source>
        <dbReference type="ARBA" id="ARBA00022824"/>
    </source>
</evidence>
<evidence type="ECO:0000313" key="10">
    <source>
        <dbReference type="EMBL" id="EYC44135.1"/>
    </source>
</evidence>
<keyword evidence="5" id="KW-0256">Endoplasmic reticulum</keyword>
<evidence type="ECO:0000256" key="1">
    <source>
        <dbReference type="ARBA" id="ARBA00004477"/>
    </source>
</evidence>
<evidence type="ECO:0000256" key="6">
    <source>
        <dbReference type="ARBA" id="ARBA00022989"/>
    </source>
</evidence>
<dbReference type="SMART" id="SM00730">
    <property type="entry name" value="PSN"/>
    <property type="match status" value="1"/>
</dbReference>
<proteinExistence type="inferred from homology"/>
<feature type="transmembrane region" description="Helical" evidence="9">
    <location>
        <begin position="154"/>
        <end position="180"/>
    </location>
</feature>
<dbReference type="GO" id="GO:0098553">
    <property type="term" value="C:lumenal side of endoplasmic reticulum membrane"/>
    <property type="evidence" value="ECO:0007669"/>
    <property type="project" value="TreeGrafter"/>
</dbReference>
<evidence type="ECO:0000256" key="2">
    <source>
        <dbReference type="ARBA" id="ARBA00006859"/>
    </source>
</evidence>
<evidence type="ECO:0000256" key="8">
    <source>
        <dbReference type="SAM" id="MobiDB-lite"/>
    </source>
</evidence>
<reference evidence="11" key="1">
    <citation type="journal article" date="2015" name="Nat. Genet.">
        <title>The genome and transcriptome of the zoonotic hookworm Ancylostoma ceylanicum identify infection-specific gene families.</title>
        <authorList>
            <person name="Schwarz E.M."/>
            <person name="Hu Y."/>
            <person name="Antoshechkin I."/>
            <person name="Miller M.M."/>
            <person name="Sternberg P.W."/>
            <person name="Aroian R.V."/>
        </authorList>
    </citation>
    <scope>NUCLEOTIDE SEQUENCE</scope>
    <source>
        <strain evidence="11">HY135</strain>
    </source>
</reference>
<evidence type="ECO:0000256" key="9">
    <source>
        <dbReference type="SAM" id="Phobius"/>
    </source>
</evidence>
<comment type="similarity">
    <text evidence="2">Belongs to the peptidase A22B family.</text>
</comment>
<keyword evidence="4" id="KW-0378">Hydrolase</keyword>
<dbReference type="GO" id="GO:0006465">
    <property type="term" value="P:signal peptide processing"/>
    <property type="evidence" value="ECO:0007669"/>
    <property type="project" value="TreeGrafter"/>
</dbReference>
<comment type="subcellular location">
    <subcellularLocation>
        <location evidence="1">Endoplasmic reticulum membrane</location>
        <topology evidence="1">Multi-pass membrane protein</topology>
    </subcellularLocation>
</comment>
<dbReference type="GO" id="GO:0042500">
    <property type="term" value="F:aspartic endopeptidase activity, intramembrane cleaving"/>
    <property type="evidence" value="ECO:0007669"/>
    <property type="project" value="InterPro"/>
</dbReference>
<feature type="region of interest" description="Disordered" evidence="8">
    <location>
        <begin position="427"/>
        <end position="448"/>
    </location>
</feature>
<keyword evidence="3 9" id="KW-0812">Transmembrane</keyword>
<feature type="transmembrane region" description="Helical" evidence="9">
    <location>
        <begin position="366"/>
        <end position="389"/>
    </location>
</feature>
<dbReference type="GO" id="GO:0033619">
    <property type="term" value="P:membrane protein proteolysis"/>
    <property type="evidence" value="ECO:0007669"/>
    <property type="project" value="TreeGrafter"/>
</dbReference>
<dbReference type="GO" id="GO:0098554">
    <property type="term" value="C:cytoplasmic side of endoplasmic reticulum membrane"/>
    <property type="evidence" value="ECO:0007669"/>
    <property type="project" value="TreeGrafter"/>
</dbReference>
<evidence type="ECO:0008006" key="12">
    <source>
        <dbReference type="Google" id="ProtNLM"/>
    </source>
</evidence>
<feature type="transmembrane region" description="Helical" evidence="9">
    <location>
        <begin position="276"/>
        <end position="294"/>
    </location>
</feature>
<evidence type="ECO:0000313" key="11">
    <source>
        <dbReference type="Proteomes" id="UP000024635"/>
    </source>
</evidence>
<feature type="transmembrane region" description="Helical" evidence="9">
    <location>
        <begin position="395"/>
        <end position="413"/>
    </location>
</feature>
<dbReference type="InterPro" id="IPR007369">
    <property type="entry name" value="Peptidase_A22B_SPP"/>
</dbReference>
<evidence type="ECO:0000256" key="4">
    <source>
        <dbReference type="ARBA" id="ARBA00022801"/>
    </source>
</evidence>
<feature type="transmembrane region" description="Helical" evidence="9">
    <location>
        <begin position="328"/>
        <end position="346"/>
    </location>
</feature>